<keyword evidence="4 5" id="KW-0472">Membrane</keyword>
<keyword evidence="3 5" id="KW-1133">Transmembrane helix</keyword>
<reference evidence="6" key="1">
    <citation type="journal article" date="2014" name="Int. J. Syst. Evol. Microbiol.">
        <title>Complete genome sequence of Corynebacterium casei LMG S-19264T (=DSM 44701T), isolated from a smear-ripened cheese.</title>
        <authorList>
            <consortium name="US DOE Joint Genome Institute (JGI-PGF)"/>
            <person name="Walter F."/>
            <person name="Albersmeier A."/>
            <person name="Kalinowski J."/>
            <person name="Ruckert C."/>
        </authorList>
    </citation>
    <scope>NUCLEOTIDE SEQUENCE</scope>
    <source>
        <strain evidence="6">CGMCC 1.3617</strain>
    </source>
</reference>
<evidence type="ECO:0000313" key="6">
    <source>
        <dbReference type="EMBL" id="GGJ01720.1"/>
    </source>
</evidence>
<protein>
    <recommendedName>
        <fullName evidence="5">Probable membrane transporter protein</fullName>
    </recommendedName>
</protein>
<evidence type="ECO:0000313" key="7">
    <source>
        <dbReference type="Proteomes" id="UP000661507"/>
    </source>
</evidence>
<dbReference type="PANTHER" id="PTHR43701">
    <property type="entry name" value="MEMBRANE TRANSPORTER PROTEIN MJ0441-RELATED"/>
    <property type="match status" value="1"/>
</dbReference>
<accession>A0A917K876</accession>
<comment type="similarity">
    <text evidence="5">Belongs to the 4-toluene sulfonate uptake permease (TSUP) (TC 2.A.102) family.</text>
</comment>
<keyword evidence="7" id="KW-1185">Reference proteome</keyword>
<evidence type="ECO:0000256" key="5">
    <source>
        <dbReference type="RuleBase" id="RU363041"/>
    </source>
</evidence>
<evidence type="ECO:0000256" key="1">
    <source>
        <dbReference type="ARBA" id="ARBA00004141"/>
    </source>
</evidence>
<feature type="transmembrane region" description="Helical" evidence="5">
    <location>
        <begin position="172"/>
        <end position="192"/>
    </location>
</feature>
<evidence type="ECO:0000256" key="4">
    <source>
        <dbReference type="ARBA" id="ARBA00023136"/>
    </source>
</evidence>
<dbReference type="InterPro" id="IPR002781">
    <property type="entry name" value="TM_pro_TauE-like"/>
</dbReference>
<dbReference type="EMBL" id="BMKW01000001">
    <property type="protein sequence ID" value="GGJ01720.1"/>
    <property type="molecule type" value="Genomic_DNA"/>
</dbReference>
<sequence>MAYGLTASSVMLAQGVHPAMASAGVHAAEVVTTALSGAAHWRLGHVIPRLVLRLAVPGVVGGVFGALVASELPMHLLKPAVSFYLVIMGLIVLRRAVMGRRPDPSLATRDAAPIGFGGGFLDAVGGGGWGPLVTSTLIGRGLDPKIAIGSSNAAEFFVTVAVSAAFMTSIGIGVWPIVIGLVIGGAIAAPFAALATRHMPTRPLMGVVGVVIVALSATSLIRSFTT</sequence>
<comment type="subcellular location">
    <subcellularLocation>
        <location evidence="5">Cell membrane</location>
        <topology evidence="5">Multi-pass membrane protein</topology>
    </subcellularLocation>
    <subcellularLocation>
        <location evidence="1">Membrane</location>
        <topology evidence="1">Multi-pass membrane protein</topology>
    </subcellularLocation>
</comment>
<feature type="transmembrane region" description="Helical" evidence="5">
    <location>
        <begin position="51"/>
        <end position="69"/>
    </location>
</feature>
<evidence type="ECO:0000256" key="2">
    <source>
        <dbReference type="ARBA" id="ARBA00022692"/>
    </source>
</evidence>
<keyword evidence="2 5" id="KW-0812">Transmembrane</keyword>
<comment type="caution">
    <text evidence="6">The sequence shown here is derived from an EMBL/GenBank/DDBJ whole genome shotgun (WGS) entry which is preliminary data.</text>
</comment>
<gene>
    <name evidence="6" type="ORF">GCM10011320_05690</name>
</gene>
<feature type="transmembrane region" description="Helical" evidence="5">
    <location>
        <begin position="114"/>
        <end position="134"/>
    </location>
</feature>
<feature type="transmembrane region" description="Helical" evidence="5">
    <location>
        <begin position="76"/>
        <end position="94"/>
    </location>
</feature>
<feature type="transmembrane region" description="Helical" evidence="5">
    <location>
        <begin position="204"/>
        <end position="224"/>
    </location>
</feature>
<name>A0A917K876_9PROT</name>
<reference evidence="6" key="2">
    <citation type="submission" date="2020-09" db="EMBL/GenBank/DDBJ databases">
        <authorList>
            <person name="Sun Q."/>
            <person name="Zhou Y."/>
        </authorList>
    </citation>
    <scope>NUCLEOTIDE SEQUENCE</scope>
    <source>
        <strain evidence="6">CGMCC 1.3617</strain>
    </source>
</reference>
<dbReference type="Proteomes" id="UP000661507">
    <property type="component" value="Unassembled WGS sequence"/>
</dbReference>
<proteinExistence type="inferred from homology"/>
<keyword evidence="5" id="KW-1003">Cell membrane</keyword>
<dbReference type="Pfam" id="PF01925">
    <property type="entry name" value="TauE"/>
    <property type="match status" value="1"/>
</dbReference>
<evidence type="ECO:0000256" key="3">
    <source>
        <dbReference type="ARBA" id="ARBA00022989"/>
    </source>
</evidence>
<dbReference type="PANTHER" id="PTHR43701:SF12">
    <property type="entry name" value="MEMBRANE TRANSPORTER PROTEIN YTNM-RELATED"/>
    <property type="match status" value="1"/>
</dbReference>
<dbReference type="InterPro" id="IPR051598">
    <property type="entry name" value="TSUP/Inactive_protease-like"/>
</dbReference>
<dbReference type="AlphaFoldDB" id="A0A917K876"/>
<organism evidence="6 7">
    <name type="scientific">Neoroseomonas lacus</name>
    <dbReference type="NCBI Taxonomy" id="287609"/>
    <lineage>
        <taxon>Bacteria</taxon>
        <taxon>Pseudomonadati</taxon>
        <taxon>Pseudomonadota</taxon>
        <taxon>Alphaproteobacteria</taxon>
        <taxon>Acetobacterales</taxon>
        <taxon>Acetobacteraceae</taxon>
        <taxon>Neoroseomonas</taxon>
    </lineage>
</organism>
<dbReference type="GO" id="GO:0005886">
    <property type="term" value="C:plasma membrane"/>
    <property type="evidence" value="ECO:0007669"/>
    <property type="project" value="UniProtKB-SubCell"/>
</dbReference>